<reference evidence="1 2" key="1">
    <citation type="submission" date="2016-03" db="EMBL/GenBank/DDBJ databases">
        <authorList>
            <person name="Zhang H."/>
            <person name="Liu R."/>
            <person name="Wang M."/>
            <person name="Wang H."/>
            <person name="Wang L."/>
            <person name="Song L."/>
        </authorList>
    </citation>
    <scope>NUCLEOTIDE SEQUENCE [LARGE SCALE GENOMIC DNA]</scope>
    <source>
        <strain evidence="1 2">DSM 16099</strain>
    </source>
</reference>
<dbReference type="AlphaFoldDB" id="A0ABD4EQW8"/>
<organism evidence="1 2">
    <name type="scientific">Pseudoalteromonas tetraodonis</name>
    <dbReference type="NCBI Taxonomy" id="43659"/>
    <lineage>
        <taxon>Bacteria</taxon>
        <taxon>Pseudomonadati</taxon>
        <taxon>Pseudomonadota</taxon>
        <taxon>Gammaproteobacteria</taxon>
        <taxon>Alteromonadales</taxon>
        <taxon>Pseudoalteromonadaceae</taxon>
        <taxon>Pseudoalteromonas</taxon>
    </lineage>
</organism>
<evidence type="ECO:0000313" key="1">
    <source>
        <dbReference type="EMBL" id="KYL35075.1"/>
    </source>
</evidence>
<dbReference type="Proteomes" id="UP000075763">
    <property type="component" value="Unassembled WGS sequence"/>
</dbReference>
<protein>
    <submittedName>
        <fullName evidence="1">Uncharacterized protein</fullName>
    </submittedName>
</protein>
<name>A0ABD4EQW8_9GAMM</name>
<evidence type="ECO:0000313" key="2">
    <source>
        <dbReference type="Proteomes" id="UP000075763"/>
    </source>
</evidence>
<comment type="caution">
    <text evidence="1">The sequence shown here is derived from an EMBL/GenBank/DDBJ whole genome shotgun (WGS) entry which is preliminary data.</text>
</comment>
<gene>
    <name evidence="1" type="ORF">A2I96_14275</name>
</gene>
<dbReference type="EMBL" id="LVCN01000024">
    <property type="protein sequence ID" value="KYL35075.1"/>
    <property type="molecule type" value="Genomic_DNA"/>
</dbReference>
<sequence length="67" mass="8032">MLGFLIPKIYHTVIGSRQVLPNFFINNKQQPHINKGSLFATNRKIVRLFKYFLHVTPDLYMLFSYDW</sequence>
<proteinExistence type="predicted"/>
<accession>A0ABD4EQW8</accession>